<evidence type="ECO:0000313" key="8">
    <source>
        <dbReference type="EMBL" id="ALM12982.1"/>
    </source>
</evidence>
<dbReference type="Pfam" id="PF17820">
    <property type="entry name" value="PDZ_6"/>
    <property type="match status" value="1"/>
</dbReference>
<accession>A0A0S1SIH0</accession>
<dbReference type="InterPro" id="IPR036034">
    <property type="entry name" value="PDZ_sf"/>
</dbReference>
<dbReference type="Gene3D" id="3.90.226.10">
    <property type="entry name" value="2-enoyl-CoA Hydratase, Chain A, domain 1"/>
    <property type="match status" value="1"/>
</dbReference>
<protein>
    <submittedName>
        <fullName evidence="8">Carboxy-terminal processing protease</fullName>
    </submittedName>
</protein>
<dbReference type="FunFam" id="2.30.42.10:FF:000063">
    <property type="entry name" value="Peptidase, S41 family"/>
    <property type="match status" value="1"/>
</dbReference>
<accession>A0A0S1SNS3</accession>
<evidence type="ECO:0000256" key="3">
    <source>
        <dbReference type="ARBA" id="ARBA00022801"/>
    </source>
</evidence>
<proteinExistence type="inferred from homology"/>
<feature type="domain" description="PDZ" evidence="7">
    <location>
        <begin position="265"/>
        <end position="339"/>
    </location>
</feature>
<dbReference type="SMART" id="SM00228">
    <property type="entry name" value="PDZ"/>
    <property type="match status" value="1"/>
</dbReference>
<dbReference type="Proteomes" id="UP000069135">
    <property type="component" value="Chromosome"/>
</dbReference>
<dbReference type="Pfam" id="PF03572">
    <property type="entry name" value="Peptidase_S41"/>
    <property type="match status" value="1"/>
</dbReference>
<keyword evidence="6" id="KW-0732">Signal</keyword>
<reference evidence="8 9" key="2">
    <citation type="journal article" date="2016" name="PeerJ">
        <title>Analysis of five complete genome sequences for members of the class Peribacteria in the recently recognized Peregrinibacteria bacterial phylum.</title>
        <authorList>
            <person name="Anantharaman K."/>
            <person name="Brown C.T."/>
            <person name="Burstein D."/>
            <person name="Castelle C.J."/>
            <person name="Probst A.J."/>
            <person name="Thomas B.C."/>
            <person name="Williams K.H."/>
            <person name="Banfield J.F."/>
        </authorList>
    </citation>
    <scope>NUCLEOTIDE SEQUENCE [LARGE SCALE GENOMIC DNA]</scope>
    <source>
        <strain evidence="8">RIFOXYD1_FULL_PER-ii_59_16</strain>
    </source>
</reference>
<dbReference type="Gene3D" id="2.30.42.10">
    <property type="match status" value="1"/>
</dbReference>
<dbReference type="SUPFAM" id="SSF52096">
    <property type="entry name" value="ClpP/crotonase"/>
    <property type="match status" value="1"/>
</dbReference>
<evidence type="ECO:0000256" key="2">
    <source>
        <dbReference type="ARBA" id="ARBA00022670"/>
    </source>
</evidence>
<dbReference type="GO" id="GO:0007165">
    <property type="term" value="P:signal transduction"/>
    <property type="evidence" value="ECO:0007669"/>
    <property type="project" value="TreeGrafter"/>
</dbReference>
<dbReference type="GO" id="GO:0006508">
    <property type="term" value="P:proteolysis"/>
    <property type="evidence" value="ECO:0007669"/>
    <property type="project" value="UniProtKB-KW"/>
</dbReference>
<evidence type="ECO:0000313" key="9">
    <source>
        <dbReference type="Proteomes" id="UP000069135"/>
    </source>
</evidence>
<evidence type="ECO:0000256" key="1">
    <source>
        <dbReference type="ARBA" id="ARBA00009179"/>
    </source>
</evidence>
<dbReference type="NCBIfam" id="TIGR00225">
    <property type="entry name" value="prc"/>
    <property type="match status" value="1"/>
</dbReference>
<feature type="chain" id="PRO_5009797860" evidence="6">
    <location>
        <begin position="27"/>
        <end position="548"/>
    </location>
</feature>
<dbReference type="GO" id="GO:0004175">
    <property type="term" value="F:endopeptidase activity"/>
    <property type="evidence" value="ECO:0007669"/>
    <property type="project" value="TreeGrafter"/>
</dbReference>
<evidence type="ECO:0000256" key="4">
    <source>
        <dbReference type="ARBA" id="ARBA00022825"/>
    </source>
</evidence>
<keyword evidence="3 5" id="KW-0378">Hydrolase</keyword>
<evidence type="ECO:0000256" key="6">
    <source>
        <dbReference type="SAM" id="SignalP"/>
    </source>
</evidence>
<evidence type="ECO:0000256" key="5">
    <source>
        <dbReference type="RuleBase" id="RU004404"/>
    </source>
</evidence>
<dbReference type="InterPro" id="IPR029045">
    <property type="entry name" value="ClpP/crotonase-like_dom_sf"/>
</dbReference>
<dbReference type="SMART" id="SM00245">
    <property type="entry name" value="TSPc"/>
    <property type="match status" value="1"/>
</dbReference>
<dbReference type="KEGG" id="prf:PeribacterA2_0283"/>
<keyword evidence="2 5" id="KW-0645">Protease</keyword>
<dbReference type="CDD" id="cd06782">
    <property type="entry name" value="cpPDZ_CPP-like"/>
    <property type="match status" value="1"/>
</dbReference>
<name>A0A0S1SNS3_9BACT</name>
<sequence>MRTLRSSASVFLSGIGLALLPLAAIAAVNVADVLTVPDTVPVSRGEFIRAAVKVLGITGGDKAVLPYRRVPRDLQPAVKAAYAAGALETFGQELFAAQPITRGQALEVVVALRHMTADPATTYRDARSSDRLARAVRVAVDRGWMVPRSSGIFGVQEILMGKEARLFLRKVLGQGGEQQENDTIPTVEIRFTPSKPQTTGLSSLPKAQILDALWKIIEDDFLYEDRLNPEDVAYDAAESIVKSLGDPYSSFYRPAGSRAFQSRIQGEVSGIGAQVEDREGVLTIVTPLSGSPAEKAGLKPNDQIIAVDGVSIMDLPYEEMVDKVRGPKGSVAKLRIRRGGTEIDVEVKRDIIKVPEIEIKWQEEVAVVKLLQFGKLSETDLRPEMRHVQEQDPQGIILDLRNNPGGLLHAATIVASNFLPKGSVVTKIRSRSGERMEKTEDEPTIDARVPIVVLVNEGSASASEIVAAALQDADRATIVGEKTFGKGTVQEVLEFSDKSSLKLTIAEWFSPLGHKIDGTGVKPDVVVATAERDEQMTKAIELLKRTRR</sequence>
<dbReference type="Gene3D" id="3.30.750.44">
    <property type="match status" value="1"/>
</dbReference>
<dbReference type="PANTHER" id="PTHR32060:SF30">
    <property type="entry name" value="CARBOXY-TERMINAL PROCESSING PROTEASE CTPA"/>
    <property type="match status" value="1"/>
</dbReference>
<organism evidence="8 9">
    <name type="scientific">Candidatus Peribacter riflensis</name>
    <dbReference type="NCBI Taxonomy" id="1735162"/>
    <lineage>
        <taxon>Bacteria</taxon>
        <taxon>Candidatus Peregrinibacteriota</taxon>
        <taxon>Candidatus Peribacteria</taxon>
        <taxon>Candidatus Peribacterales</taxon>
        <taxon>Candidatus Peribacteraceae</taxon>
        <taxon>Candidatus Peribacter</taxon>
    </lineage>
</organism>
<dbReference type="STRING" id="1735162.PeribacterB2_0283"/>
<evidence type="ECO:0000259" key="7">
    <source>
        <dbReference type="PROSITE" id="PS50106"/>
    </source>
</evidence>
<gene>
    <name evidence="8" type="ORF">PeribacterD1_0283</name>
</gene>
<comment type="similarity">
    <text evidence="1 5">Belongs to the peptidase S41A family.</text>
</comment>
<dbReference type="PANTHER" id="PTHR32060">
    <property type="entry name" value="TAIL-SPECIFIC PROTEASE"/>
    <property type="match status" value="1"/>
</dbReference>
<dbReference type="PROSITE" id="PS50106">
    <property type="entry name" value="PDZ"/>
    <property type="match status" value="1"/>
</dbReference>
<feature type="signal peptide" evidence="6">
    <location>
        <begin position="1"/>
        <end position="26"/>
    </location>
</feature>
<dbReference type="InterPro" id="IPR001478">
    <property type="entry name" value="PDZ"/>
</dbReference>
<dbReference type="InterPro" id="IPR004447">
    <property type="entry name" value="Peptidase_S41A"/>
</dbReference>
<reference evidence="9" key="1">
    <citation type="submission" date="2015-10" db="EMBL/GenBank/DDBJ databases">
        <title>Analysis of five complete genome sequences for members of the class Peribacteria in the recently recognized Peregrinibacteria bacterial phylum.</title>
        <authorList>
            <person name="Anantharaman K."/>
            <person name="Brown C.T."/>
            <person name="Burstein D."/>
            <person name="Castelle C.J."/>
            <person name="Probst A.J."/>
            <person name="Thomas B.C."/>
            <person name="Williams K.H."/>
            <person name="Banfield J.F."/>
        </authorList>
    </citation>
    <scope>NUCLEOTIDE SEQUENCE [LARGE SCALE GENOMIC DNA]</scope>
</reference>
<accession>A0A0S1SJH8</accession>
<dbReference type="EMBL" id="CP013065">
    <property type="protein sequence ID" value="ALM12982.1"/>
    <property type="molecule type" value="Genomic_DNA"/>
</dbReference>
<keyword evidence="4 5" id="KW-0720">Serine protease</keyword>
<dbReference type="InterPro" id="IPR041489">
    <property type="entry name" value="PDZ_6"/>
</dbReference>
<accession>A0A0S1SR83</accession>
<dbReference type="GO" id="GO:0008236">
    <property type="term" value="F:serine-type peptidase activity"/>
    <property type="evidence" value="ECO:0007669"/>
    <property type="project" value="UniProtKB-KW"/>
</dbReference>
<dbReference type="AlphaFoldDB" id="A0A0S1SNS3"/>
<dbReference type="SUPFAM" id="SSF50156">
    <property type="entry name" value="PDZ domain-like"/>
    <property type="match status" value="1"/>
</dbReference>
<dbReference type="GO" id="GO:0030288">
    <property type="term" value="C:outer membrane-bounded periplasmic space"/>
    <property type="evidence" value="ECO:0007669"/>
    <property type="project" value="TreeGrafter"/>
</dbReference>
<dbReference type="InterPro" id="IPR005151">
    <property type="entry name" value="Tail-specific_protease"/>
</dbReference>
<dbReference type="CDD" id="cd07560">
    <property type="entry name" value="Peptidase_S41_CPP"/>
    <property type="match status" value="1"/>
</dbReference>
<accession>A0A0S1SNI0</accession>